<evidence type="ECO:0000256" key="1">
    <source>
        <dbReference type="SAM" id="MobiDB-lite"/>
    </source>
</evidence>
<proteinExistence type="predicted"/>
<comment type="caution">
    <text evidence="2">The sequence shown here is derived from an EMBL/GenBank/DDBJ whole genome shotgun (WGS) entry which is preliminary data.</text>
</comment>
<feature type="non-terminal residue" evidence="2">
    <location>
        <position position="398"/>
    </location>
</feature>
<dbReference type="EMBL" id="SNRW01032848">
    <property type="protein sequence ID" value="KAA6356516.1"/>
    <property type="molecule type" value="Genomic_DNA"/>
</dbReference>
<evidence type="ECO:0000313" key="2">
    <source>
        <dbReference type="EMBL" id="KAA6356516.1"/>
    </source>
</evidence>
<dbReference type="AlphaFoldDB" id="A0A5J4TDH6"/>
<gene>
    <name evidence="2" type="ORF">EZS28_047957</name>
</gene>
<feature type="compositionally biased region" description="Basic and acidic residues" evidence="1">
    <location>
        <begin position="364"/>
        <end position="380"/>
    </location>
</feature>
<name>A0A5J4TDH6_9EUKA</name>
<protein>
    <submittedName>
        <fullName evidence="2">Uncharacterized protein</fullName>
    </submittedName>
</protein>
<feature type="compositionally biased region" description="Basic and acidic residues" evidence="1">
    <location>
        <begin position="98"/>
        <end position="115"/>
    </location>
</feature>
<evidence type="ECO:0000313" key="3">
    <source>
        <dbReference type="Proteomes" id="UP000324800"/>
    </source>
</evidence>
<reference evidence="2 3" key="1">
    <citation type="submission" date="2019-03" db="EMBL/GenBank/DDBJ databases">
        <title>Single cell metagenomics reveals metabolic interactions within the superorganism composed of flagellate Streblomastix strix and complex community of Bacteroidetes bacteria on its surface.</title>
        <authorList>
            <person name="Treitli S.C."/>
            <person name="Kolisko M."/>
            <person name="Husnik F."/>
            <person name="Keeling P."/>
            <person name="Hampl V."/>
        </authorList>
    </citation>
    <scope>NUCLEOTIDE SEQUENCE [LARGE SCALE GENOMIC DNA]</scope>
    <source>
        <strain evidence="2">ST1C</strain>
    </source>
</reference>
<sequence length="398" mass="45749">MDNQREQEQAETRIAIFVPGIDVQLSDNENSIDQRQEEGVESTSSQIDKIYYGIKTAKDQKRGKFGRQAQIFHSIVQARWTASIINKQVNEQSSESNGLDKRNVSNEEVSDRAILVDEPAGEQQTKDDRQEIEPDNNIDGRVNFRIRSECDQEQYQNQKNLRAVGSGYGEFQLARDINDIRSSISVERKYQPIGIQLSNDRNRQYNSVFLNSKCKGKISFEVCNRFDHINRRVKWIDINIKTYRWQIEQGSGRVIKVTDSRGLLNKEGGIREYIEGLISRDNIGFIRSKKQCQTQEILYIGEGQKSGKTRFNENLQRGRICINIPANTNNKQNRKENNRGERLRNNYSTLLAVVDLVDAVKGNNSEREGVGRKREGVRDGIEDEKEESVSSSRDDMAF</sequence>
<accession>A0A5J4TDH6</accession>
<feature type="region of interest" description="Disordered" evidence="1">
    <location>
        <begin position="89"/>
        <end position="137"/>
    </location>
</feature>
<dbReference type="Proteomes" id="UP000324800">
    <property type="component" value="Unassembled WGS sequence"/>
</dbReference>
<feature type="region of interest" description="Disordered" evidence="1">
    <location>
        <begin position="364"/>
        <end position="398"/>
    </location>
</feature>
<organism evidence="2 3">
    <name type="scientific">Streblomastix strix</name>
    <dbReference type="NCBI Taxonomy" id="222440"/>
    <lineage>
        <taxon>Eukaryota</taxon>
        <taxon>Metamonada</taxon>
        <taxon>Preaxostyla</taxon>
        <taxon>Oxymonadida</taxon>
        <taxon>Streblomastigidae</taxon>
        <taxon>Streblomastix</taxon>
    </lineage>
</organism>